<reference evidence="2" key="1">
    <citation type="submission" date="2020-11" db="EMBL/GenBank/DDBJ databases">
        <authorList>
            <consortium name="DOE Joint Genome Institute"/>
            <person name="Ahrendt S."/>
            <person name="Riley R."/>
            <person name="Andreopoulos W."/>
            <person name="Labutti K."/>
            <person name="Pangilinan J."/>
            <person name="Ruiz-Duenas F.J."/>
            <person name="Barrasa J.M."/>
            <person name="Sanchez-Garcia M."/>
            <person name="Camarero S."/>
            <person name="Miyauchi S."/>
            <person name="Serrano A."/>
            <person name="Linde D."/>
            <person name="Babiker R."/>
            <person name="Drula E."/>
            <person name="Ayuso-Fernandez I."/>
            <person name="Pacheco R."/>
            <person name="Padilla G."/>
            <person name="Ferreira P."/>
            <person name="Barriuso J."/>
            <person name="Kellner H."/>
            <person name="Castanera R."/>
            <person name="Alfaro M."/>
            <person name="Ramirez L."/>
            <person name="Pisabarro A.G."/>
            <person name="Kuo A."/>
            <person name="Tritt A."/>
            <person name="Lipzen A."/>
            <person name="He G."/>
            <person name="Yan M."/>
            <person name="Ng V."/>
            <person name="Cullen D."/>
            <person name="Martin F."/>
            <person name="Rosso M.-N."/>
            <person name="Henrissat B."/>
            <person name="Hibbett D."/>
            <person name="Martinez A.T."/>
            <person name="Grigoriev I.V."/>
        </authorList>
    </citation>
    <scope>NUCLEOTIDE SEQUENCE</scope>
    <source>
        <strain evidence="2">CBS 506.95</strain>
    </source>
</reference>
<name>A0A9P6EMA4_9AGAR</name>
<evidence type="ECO:0000256" key="1">
    <source>
        <dbReference type="ARBA" id="ARBA00023002"/>
    </source>
</evidence>
<dbReference type="Gene3D" id="3.40.50.720">
    <property type="entry name" value="NAD(P)-binding Rossmann-like Domain"/>
    <property type="match status" value="1"/>
</dbReference>
<dbReference type="InterPro" id="IPR002347">
    <property type="entry name" value="SDR_fam"/>
</dbReference>
<dbReference type="SUPFAM" id="SSF51735">
    <property type="entry name" value="NAD(P)-binding Rossmann-fold domains"/>
    <property type="match status" value="1"/>
</dbReference>
<sequence length="332" mass="36583">MPSLPQALAANESHFAVRGSDIPVAIFVGGTSGIGEAMVAAFGRYTKGNAHVIVIGRNKEAGERILSSIPKPRDSSCIPERVFIYCDVSLMRNVVATANELKAKFTKVNYLILSTGLLNMDERTETVEGLEMRLSVSYYSRWLFIRELTGLVEEGIAKDGAGKGVVLSILAPGYGGELDPDDWEIKSDYSPGKLLSTAVTYNDLMVEAWADRRPTVPFVHAHPGLVRTPIFFRSPSYLLKLTGALLVTFARFMTISPEESAEWMWYTIDLTHTRTLEGVKTGKSPGGSWRTDPFGADKAKNDKYFGSADKRNGLWKHTEEAILRSLNAEIVD</sequence>
<accession>A0A9P6EMA4</accession>
<dbReference type="InterPro" id="IPR052228">
    <property type="entry name" value="Sec_Metab_Biosynth_Oxidored"/>
</dbReference>
<evidence type="ECO:0008006" key="4">
    <source>
        <dbReference type="Google" id="ProtNLM"/>
    </source>
</evidence>
<evidence type="ECO:0000313" key="3">
    <source>
        <dbReference type="Proteomes" id="UP000807306"/>
    </source>
</evidence>
<dbReference type="PANTHER" id="PTHR47534:SF3">
    <property type="entry name" value="ALCOHOL DEHYDROGENASE-LIKE C-TERMINAL DOMAIN-CONTAINING PROTEIN"/>
    <property type="match status" value="1"/>
</dbReference>
<gene>
    <name evidence="2" type="ORF">CPB83DRAFT_786936</name>
</gene>
<keyword evidence="3" id="KW-1185">Reference proteome</keyword>
<protein>
    <recommendedName>
        <fullName evidence="4">NAD(P)-binding protein</fullName>
    </recommendedName>
</protein>
<dbReference type="GO" id="GO:0016491">
    <property type="term" value="F:oxidoreductase activity"/>
    <property type="evidence" value="ECO:0007669"/>
    <property type="project" value="UniProtKB-KW"/>
</dbReference>
<dbReference type="OrthoDB" id="2898509at2759"/>
<comment type="caution">
    <text evidence="2">The sequence shown here is derived from an EMBL/GenBank/DDBJ whole genome shotgun (WGS) entry which is preliminary data.</text>
</comment>
<proteinExistence type="predicted"/>
<dbReference type="PANTHER" id="PTHR47534">
    <property type="entry name" value="YALI0E05731P"/>
    <property type="match status" value="1"/>
</dbReference>
<dbReference type="AlphaFoldDB" id="A0A9P6EMA4"/>
<dbReference type="Proteomes" id="UP000807306">
    <property type="component" value="Unassembled WGS sequence"/>
</dbReference>
<organism evidence="2 3">
    <name type="scientific">Crepidotus variabilis</name>
    <dbReference type="NCBI Taxonomy" id="179855"/>
    <lineage>
        <taxon>Eukaryota</taxon>
        <taxon>Fungi</taxon>
        <taxon>Dikarya</taxon>
        <taxon>Basidiomycota</taxon>
        <taxon>Agaricomycotina</taxon>
        <taxon>Agaricomycetes</taxon>
        <taxon>Agaricomycetidae</taxon>
        <taxon>Agaricales</taxon>
        <taxon>Agaricineae</taxon>
        <taxon>Crepidotaceae</taxon>
        <taxon>Crepidotus</taxon>
    </lineage>
</organism>
<evidence type="ECO:0000313" key="2">
    <source>
        <dbReference type="EMBL" id="KAF9531524.1"/>
    </source>
</evidence>
<dbReference type="InterPro" id="IPR036291">
    <property type="entry name" value="NAD(P)-bd_dom_sf"/>
</dbReference>
<keyword evidence="1" id="KW-0560">Oxidoreductase</keyword>
<dbReference type="Pfam" id="PF00106">
    <property type="entry name" value="adh_short"/>
    <property type="match status" value="1"/>
</dbReference>
<dbReference type="EMBL" id="MU157835">
    <property type="protein sequence ID" value="KAF9531524.1"/>
    <property type="molecule type" value="Genomic_DNA"/>
</dbReference>